<dbReference type="EMBL" id="NHYD01002657">
    <property type="protein sequence ID" value="PPQ85684.1"/>
    <property type="molecule type" value="Genomic_DNA"/>
</dbReference>
<keyword evidence="4" id="KW-1185">Reference proteome</keyword>
<reference evidence="3 4" key="1">
    <citation type="journal article" date="2018" name="Evol. Lett.">
        <title>Horizontal gene cluster transfer increased hallucinogenic mushroom diversity.</title>
        <authorList>
            <person name="Reynolds H.T."/>
            <person name="Vijayakumar V."/>
            <person name="Gluck-Thaler E."/>
            <person name="Korotkin H.B."/>
            <person name="Matheny P.B."/>
            <person name="Slot J.C."/>
        </authorList>
    </citation>
    <scope>NUCLEOTIDE SEQUENCE [LARGE SCALE GENOMIC DNA]</scope>
    <source>
        <strain evidence="3 4">2631</strain>
    </source>
</reference>
<dbReference type="Gene3D" id="3.60.10.10">
    <property type="entry name" value="Endonuclease/exonuclease/phosphatase"/>
    <property type="match status" value="1"/>
</dbReference>
<dbReference type="Pfam" id="PF14529">
    <property type="entry name" value="Exo_endo_phos_2"/>
    <property type="match status" value="1"/>
</dbReference>
<evidence type="ECO:0000313" key="3">
    <source>
        <dbReference type="EMBL" id="PPQ85684.1"/>
    </source>
</evidence>
<sequence>MNHATRNNRIVLQPIRVAQLNAQRKRHVVTNLLNRHNNDFDLIILQEPAWGYIGKVEGKDIHGPIAIAGWTPIIPVTAPPLDFRPRTMAYSRTRPDFLITLRTDIIEDKDIQILDIMQPGQTLITIINIYNDTPAQELCILNRLRHLELCFDHPTILTGDFNLHHALWSTDTTPLNTHSQLTENIMEWLSEKGFHLLNKKGKITHPARNSREHASVIDLSFVNGSAAANDTFKDWAIDPSIALDSDHFGIKFTIDQGRTEVDNPCGVKYNLKETKPDKWIEAFEEELNKVKRVLDPLYSLETLNAEQLDTFNEILTETLQHTTSRVSKVRQPSTRAKPWWDADLKEASERIALIRKEQCEIQSLTNEYNKDIRTKLRRSRNFFRRLCKYKKRDWATKTLETATSSDIWSFPNWSKGTRNYPSPPITRPAGQPKATTHEDKCEALREELYQQPPPLDQQFVPDLQHIQENDLEFKEVTEEERVPTPPLAIPKSHTRS</sequence>
<evidence type="ECO:0000256" key="1">
    <source>
        <dbReference type="SAM" id="MobiDB-lite"/>
    </source>
</evidence>
<name>A0A409X4P2_PSICY</name>
<evidence type="ECO:0000259" key="2">
    <source>
        <dbReference type="Pfam" id="PF14529"/>
    </source>
</evidence>
<protein>
    <recommendedName>
        <fullName evidence="2">Endonuclease/exonuclease/phosphatase domain-containing protein</fullName>
    </recommendedName>
</protein>
<organism evidence="3 4">
    <name type="scientific">Psilocybe cyanescens</name>
    <dbReference type="NCBI Taxonomy" id="93625"/>
    <lineage>
        <taxon>Eukaryota</taxon>
        <taxon>Fungi</taxon>
        <taxon>Dikarya</taxon>
        <taxon>Basidiomycota</taxon>
        <taxon>Agaricomycotina</taxon>
        <taxon>Agaricomycetes</taxon>
        <taxon>Agaricomycetidae</taxon>
        <taxon>Agaricales</taxon>
        <taxon>Agaricineae</taxon>
        <taxon>Strophariaceae</taxon>
        <taxon>Psilocybe</taxon>
    </lineage>
</organism>
<feature type="compositionally biased region" description="Basic and acidic residues" evidence="1">
    <location>
        <begin position="467"/>
        <end position="482"/>
    </location>
</feature>
<dbReference type="Proteomes" id="UP000283269">
    <property type="component" value="Unassembled WGS sequence"/>
</dbReference>
<gene>
    <name evidence="3" type="ORF">CVT25_002134</name>
</gene>
<dbReference type="OrthoDB" id="2855870at2759"/>
<comment type="caution">
    <text evidence="3">The sequence shown here is derived from an EMBL/GenBank/DDBJ whole genome shotgun (WGS) entry which is preliminary data.</text>
</comment>
<dbReference type="InterPro" id="IPR005135">
    <property type="entry name" value="Endo/exonuclease/phosphatase"/>
</dbReference>
<feature type="domain" description="Endonuclease/exonuclease/phosphatase" evidence="2">
    <location>
        <begin position="124"/>
        <end position="250"/>
    </location>
</feature>
<dbReference type="AlphaFoldDB" id="A0A409X4P2"/>
<dbReference type="SUPFAM" id="SSF56219">
    <property type="entry name" value="DNase I-like"/>
    <property type="match status" value="1"/>
</dbReference>
<evidence type="ECO:0000313" key="4">
    <source>
        <dbReference type="Proteomes" id="UP000283269"/>
    </source>
</evidence>
<feature type="region of interest" description="Disordered" evidence="1">
    <location>
        <begin position="467"/>
        <end position="496"/>
    </location>
</feature>
<dbReference type="InParanoid" id="A0A409X4P2"/>
<dbReference type="InterPro" id="IPR036691">
    <property type="entry name" value="Endo/exonu/phosph_ase_sf"/>
</dbReference>
<accession>A0A409X4P2</accession>
<dbReference type="STRING" id="93625.A0A409X4P2"/>
<proteinExistence type="predicted"/>
<dbReference type="GO" id="GO:0003824">
    <property type="term" value="F:catalytic activity"/>
    <property type="evidence" value="ECO:0007669"/>
    <property type="project" value="InterPro"/>
</dbReference>